<comment type="caution">
    <text evidence="3">The sequence shown here is derived from an EMBL/GenBank/DDBJ whole genome shotgun (WGS) entry which is preliminary data.</text>
</comment>
<dbReference type="InterPro" id="IPR036249">
    <property type="entry name" value="Thioredoxin-like_sf"/>
</dbReference>
<gene>
    <name evidence="3" type="ORF">PCOR1329_LOCUS30966</name>
</gene>
<dbReference type="InterPro" id="IPR045888">
    <property type="entry name" value="Erv"/>
</dbReference>
<feature type="compositionally biased region" description="Basic and acidic residues" evidence="1">
    <location>
        <begin position="422"/>
        <end position="433"/>
    </location>
</feature>
<dbReference type="PANTHER" id="PTHR10984:SF37">
    <property type="entry name" value="PROTEIN DISULFIDE-ISOMERASE 5-3"/>
    <property type="match status" value="1"/>
</dbReference>
<dbReference type="Gene3D" id="3.40.30.10">
    <property type="entry name" value="Glutaredoxin"/>
    <property type="match status" value="1"/>
</dbReference>
<feature type="region of interest" description="Disordered" evidence="1">
    <location>
        <begin position="493"/>
        <end position="579"/>
    </location>
</feature>
<dbReference type="CDD" id="cd02961">
    <property type="entry name" value="PDI_a_family"/>
    <property type="match status" value="1"/>
</dbReference>
<protein>
    <recommendedName>
        <fullName evidence="2">Thioredoxin domain-containing protein</fullName>
    </recommendedName>
</protein>
<reference evidence="3" key="1">
    <citation type="submission" date="2023-10" db="EMBL/GenBank/DDBJ databases">
        <authorList>
            <person name="Chen Y."/>
            <person name="Shah S."/>
            <person name="Dougan E. K."/>
            <person name="Thang M."/>
            <person name="Chan C."/>
        </authorList>
    </citation>
    <scope>NUCLEOTIDE SEQUENCE [LARGE SCALE GENOMIC DNA]</scope>
</reference>
<feature type="domain" description="Thioredoxin" evidence="2">
    <location>
        <begin position="156"/>
        <end position="288"/>
    </location>
</feature>
<feature type="compositionally biased region" description="Basic and acidic residues" evidence="1">
    <location>
        <begin position="493"/>
        <end position="516"/>
    </location>
</feature>
<feature type="region of interest" description="Disordered" evidence="1">
    <location>
        <begin position="406"/>
        <end position="476"/>
    </location>
</feature>
<dbReference type="Pfam" id="PF13850">
    <property type="entry name" value="ERGIC_N"/>
    <property type="match status" value="1"/>
</dbReference>
<name>A0ABN9SN10_9DINO</name>
<feature type="non-terminal residue" evidence="3">
    <location>
        <position position="579"/>
    </location>
</feature>
<dbReference type="SUPFAM" id="SSF52833">
    <property type="entry name" value="Thioredoxin-like"/>
    <property type="match status" value="1"/>
</dbReference>
<proteinExistence type="predicted"/>
<dbReference type="Pfam" id="PF00085">
    <property type="entry name" value="Thioredoxin"/>
    <property type="match status" value="1"/>
</dbReference>
<keyword evidence="4" id="KW-1185">Reference proteome</keyword>
<evidence type="ECO:0000313" key="4">
    <source>
        <dbReference type="Proteomes" id="UP001189429"/>
    </source>
</evidence>
<dbReference type="EMBL" id="CAUYUJ010012069">
    <property type="protein sequence ID" value="CAK0833194.1"/>
    <property type="molecule type" value="Genomic_DNA"/>
</dbReference>
<dbReference type="InterPro" id="IPR039542">
    <property type="entry name" value="Erv_N"/>
</dbReference>
<evidence type="ECO:0000313" key="3">
    <source>
        <dbReference type="EMBL" id="CAK0833194.1"/>
    </source>
</evidence>
<evidence type="ECO:0000256" key="1">
    <source>
        <dbReference type="SAM" id="MobiDB-lite"/>
    </source>
</evidence>
<organism evidence="3 4">
    <name type="scientific">Prorocentrum cordatum</name>
    <dbReference type="NCBI Taxonomy" id="2364126"/>
    <lineage>
        <taxon>Eukaryota</taxon>
        <taxon>Sar</taxon>
        <taxon>Alveolata</taxon>
        <taxon>Dinophyceae</taxon>
        <taxon>Prorocentrales</taxon>
        <taxon>Prorocentraceae</taxon>
        <taxon>Prorocentrum</taxon>
    </lineage>
</organism>
<accession>A0ABN9SN10</accession>
<sequence length="579" mass="64901">MLPAIAGRLGRGRPRLAGAAALAPPSAPAQGPCAEGFSSVLHSVDQFRVVSADLTRGTVSGGVFTTVAYALLVVLLFAELGAFLRVSYSTNVVIDDKLDESLRIEYDISVFDLPCRYRKVGSWDKYGKDRFVTNKSFTYSTLDHWGGTAGTKYTEAEIADEAKELDSDWSASSDHFQHKDFQAAVTFHDYTRVNFYAEWWSHCRQFHPTWMEASAKISEKMLFSDGDARQSTVKYLKMNCVGFQDNCKKAKIAAFPTLRLYKRDGSFEVFQQHRSVTNIVRFLTSSSRTSHLIVARHHMMFNEGCQVASQIHAPRVQGSFHLQAKPFGKMDLNPAITNVSHQACDYYCSGSCTTDCVQPTGTVALACECMSYPDSGEHNMFSVTPWSAAGYVKVWLGLIAAAPADHDADHDLDGQPLHSVRTRSEPDKQREYDTYYGHEYCDEQGDDHHAPDQHDGILQPDAGQQRGGPQDASYTDCGHERCNEQCDDDHAFNQHGREWPPVADQHRGDQECDFNSHHRHEQWDEQCDEREEPDSEQQDGDQQRGLGPHHKQCDSDIDVSQEQVDGQPDEEHATDQDDG</sequence>
<dbReference type="PROSITE" id="PS51352">
    <property type="entry name" value="THIOREDOXIN_2"/>
    <property type="match status" value="1"/>
</dbReference>
<dbReference type="InterPro" id="IPR013766">
    <property type="entry name" value="Thioredoxin_domain"/>
</dbReference>
<feature type="compositionally biased region" description="Acidic residues" evidence="1">
    <location>
        <begin position="524"/>
        <end position="539"/>
    </location>
</feature>
<dbReference type="Proteomes" id="UP001189429">
    <property type="component" value="Unassembled WGS sequence"/>
</dbReference>
<feature type="compositionally biased region" description="Basic and acidic residues" evidence="1">
    <location>
        <begin position="446"/>
        <end position="455"/>
    </location>
</feature>
<evidence type="ECO:0000259" key="2">
    <source>
        <dbReference type="PROSITE" id="PS51352"/>
    </source>
</evidence>
<dbReference type="PANTHER" id="PTHR10984">
    <property type="entry name" value="ENDOPLASMIC RETICULUM-GOLGI INTERMEDIATE COMPARTMENT PROTEIN"/>
    <property type="match status" value="1"/>
</dbReference>
<feature type="compositionally biased region" description="Basic and acidic residues" evidence="1">
    <location>
        <begin position="569"/>
        <end position="579"/>
    </location>
</feature>